<dbReference type="Pfam" id="PF02826">
    <property type="entry name" value="2-Hacid_dh_C"/>
    <property type="match status" value="1"/>
</dbReference>
<comment type="caution">
    <text evidence="4">The sequence shown here is derived from an EMBL/GenBank/DDBJ whole genome shotgun (WGS) entry which is preliminary data.</text>
</comment>
<evidence type="ECO:0000313" key="5">
    <source>
        <dbReference type="Proteomes" id="UP000094795"/>
    </source>
</evidence>
<dbReference type="Gene3D" id="3.40.50.720">
    <property type="entry name" value="NAD(P)-binding Rossmann-like Domain"/>
    <property type="match status" value="2"/>
</dbReference>
<evidence type="ECO:0000313" key="4">
    <source>
        <dbReference type="EMBL" id="OCW56135.1"/>
    </source>
</evidence>
<reference evidence="4 5" key="1">
    <citation type="submission" date="2015-12" db="EMBL/GenBank/DDBJ databases">
        <authorList>
            <person name="Shamseldin A."/>
            <person name="Moawad H."/>
            <person name="Abd El-Rahim W.M."/>
            <person name="Sadowsky M.J."/>
        </authorList>
    </citation>
    <scope>NUCLEOTIDE SEQUENCE [LARGE SCALE GENOMIC DNA]</scope>
    <source>
        <strain evidence="4 5">JC234</strain>
    </source>
</reference>
<protein>
    <submittedName>
        <fullName evidence="4">Glyoxylate/hydroxypyruvate reductase A</fullName>
    </submittedName>
</protein>
<dbReference type="GO" id="GO:0051287">
    <property type="term" value="F:NAD binding"/>
    <property type="evidence" value="ECO:0007669"/>
    <property type="project" value="InterPro"/>
</dbReference>
<dbReference type="CDD" id="cd12164">
    <property type="entry name" value="GDH_like_2"/>
    <property type="match status" value="1"/>
</dbReference>
<dbReference type="STRING" id="1480615.AWJ14_12440"/>
<dbReference type="GO" id="GO:0016491">
    <property type="term" value="F:oxidoreductase activity"/>
    <property type="evidence" value="ECO:0007669"/>
    <property type="project" value="UniProtKB-KW"/>
</dbReference>
<dbReference type="Proteomes" id="UP000094795">
    <property type="component" value="Unassembled WGS sequence"/>
</dbReference>
<keyword evidence="4" id="KW-0670">Pyruvate</keyword>
<keyword evidence="5" id="KW-1185">Reference proteome</keyword>
<dbReference type="PANTHER" id="PTHR43333">
    <property type="entry name" value="2-HACID_DH_C DOMAIN-CONTAINING PROTEIN"/>
    <property type="match status" value="1"/>
</dbReference>
<keyword evidence="1" id="KW-0560">Oxidoreductase</keyword>
<dbReference type="SUPFAM" id="SSF51735">
    <property type="entry name" value="NAD(P)-binding Rossmann-fold domains"/>
    <property type="match status" value="1"/>
</dbReference>
<name>A0A1C1YRJ4_9HYPH</name>
<dbReference type="EMBL" id="LQZT01000048">
    <property type="protein sequence ID" value="OCW56135.1"/>
    <property type="molecule type" value="Genomic_DNA"/>
</dbReference>
<feature type="domain" description="D-isomer specific 2-hydroxyacid dehydrogenase NAD-binding" evidence="3">
    <location>
        <begin position="101"/>
        <end position="273"/>
    </location>
</feature>
<dbReference type="AlphaFoldDB" id="A0A1C1YRJ4"/>
<evidence type="ECO:0000256" key="1">
    <source>
        <dbReference type="ARBA" id="ARBA00023002"/>
    </source>
</evidence>
<sequence length="308" mass="33546">MEADREEGYEEWRALFAGFLPGRDIRWWNDPDVDPESVRYVFCFDPEPGRLGSFPNLQLICAASVGVERIVADPSWSRSIPLVRMGCEETAAQMADFVAWACLSAHRNLPRILKARETRTWDKFLPSTAVAGKRVSILGLGSLGAAAAAMLTSIGFATAGWSRSPKELSGVRSFAGEEELDTLLQQTDILVCLLPGTPETMGILNAERLAQLPAGASVINVARAGHVVLPDLIAALDSGHLASVFLDVFDREPLPADSPLWSHPKIVVTSHLASTASRRSRARYASDVITAFEWGDALPNRYKPEAGY</sequence>
<keyword evidence="2" id="KW-0520">NAD</keyword>
<accession>A0A1C1YRJ4</accession>
<evidence type="ECO:0000259" key="3">
    <source>
        <dbReference type="Pfam" id="PF02826"/>
    </source>
</evidence>
<gene>
    <name evidence="4" type="ORF">AWJ14_12440</name>
</gene>
<dbReference type="InterPro" id="IPR006140">
    <property type="entry name" value="D-isomer_DH_NAD-bd"/>
</dbReference>
<organism evidence="4 5">
    <name type="scientific">Hoeflea olei</name>
    <dbReference type="NCBI Taxonomy" id="1480615"/>
    <lineage>
        <taxon>Bacteria</taxon>
        <taxon>Pseudomonadati</taxon>
        <taxon>Pseudomonadota</taxon>
        <taxon>Alphaproteobacteria</taxon>
        <taxon>Hyphomicrobiales</taxon>
        <taxon>Rhizobiaceae</taxon>
        <taxon>Hoeflea</taxon>
    </lineage>
</organism>
<dbReference type="InterPro" id="IPR036291">
    <property type="entry name" value="NAD(P)-bd_dom_sf"/>
</dbReference>
<evidence type="ECO:0000256" key="2">
    <source>
        <dbReference type="ARBA" id="ARBA00023027"/>
    </source>
</evidence>
<proteinExistence type="predicted"/>
<dbReference type="PANTHER" id="PTHR43333:SF1">
    <property type="entry name" value="D-ISOMER SPECIFIC 2-HYDROXYACID DEHYDROGENASE NAD-BINDING DOMAIN-CONTAINING PROTEIN"/>
    <property type="match status" value="1"/>
</dbReference>